<accession>B0D471</accession>
<feature type="compositionally biased region" description="Basic and acidic residues" evidence="2">
    <location>
        <begin position="3268"/>
        <end position="3283"/>
    </location>
</feature>
<keyword evidence="5" id="KW-1185">Reference proteome</keyword>
<feature type="region of interest" description="Disordered" evidence="2">
    <location>
        <begin position="2485"/>
        <end position="2613"/>
    </location>
</feature>
<feature type="compositionally biased region" description="Low complexity" evidence="2">
    <location>
        <begin position="2520"/>
        <end position="2531"/>
    </location>
</feature>
<feature type="compositionally biased region" description="Low complexity" evidence="2">
    <location>
        <begin position="2544"/>
        <end position="2555"/>
    </location>
</feature>
<feature type="compositionally biased region" description="Low complexity" evidence="2">
    <location>
        <begin position="2650"/>
        <end position="2659"/>
    </location>
</feature>
<dbReference type="KEGG" id="lbc:LACBIDRAFT_317014"/>
<feature type="compositionally biased region" description="Low complexity" evidence="2">
    <location>
        <begin position="1484"/>
        <end position="1517"/>
    </location>
</feature>
<feature type="compositionally biased region" description="Basic and acidic residues" evidence="2">
    <location>
        <begin position="3332"/>
        <end position="3346"/>
    </location>
</feature>
<feature type="compositionally biased region" description="Basic and acidic residues" evidence="2">
    <location>
        <begin position="2959"/>
        <end position="2981"/>
    </location>
</feature>
<feature type="compositionally biased region" description="Low complexity" evidence="2">
    <location>
        <begin position="877"/>
        <end position="908"/>
    </location>
</feature>
<feature type="compositionally biased region" description="Basic residues" evidence="2">
    <location>
        <begin position="2982"/>
        <end position="2991"/>
    </location>
</feature>
<feature type="compositionally biased region" description="Basic and acidic residues" evidence="2">
    <location>
        <begin position="3140"/>
        <end position="3153"/>
    </location>
</feature>
<dbReference type="HOGENOM" id="CLU_224853_0_0_1"/>
<evidence type="ECO:0000259" key="3">
    <source>
        <dbReference type="SMART" id="SM00233"/>
    </source>
</evidence>
<feature type="compositionally biased region" description="Basic residues" evidence="2">
    <location>
        <begin position="2575"/>
        <end position="2586"/>
    </location>
</feature>
<feature type="compositionally biased region" description="Polar residues" evidence="2">
    <location>
        <begin position="101"/>
        <end position="127"/>
    </location>
</feature>
<sequence length="3882" mass="421222">MASYSSDPWSPRQTTENTFTPTGTSQTPLSTSRHSYTSHSDTQRQSSDGDDSAHNMRRIVISPSPSRENSHSDDTYSDDNSLEEVEATLNNLDDEFEDTEQALSHWTRGSSRQSYTSPGTFTSSYTGSPSFTSLPTFTSRSPVLPHADPRMRLSRITERTEDSRPTSGAFSAAAARQVTRTPDNLRRSALLGGGTPSHSRSSTDPSSDRTLPPPGRTTELIAVFEAQSPAGGHGRAASTPGFRAPSPLVPPTTTTGYEYGSTSYGYGSTSYGYGSRPSSPTKSSGSSGSYTGPSLLSPPVHTTSTSGFRSTTPGGTQTGTGSYTSPPTYTATPSTFSNTLTQSYTNTNTNTYTTGTPYTQSVTGTPYTQSVTGTPYTNTGSFTQTSVTPPAGLRRPQASPRSPLASVRNIVALWKERTPTKSGERPGIGSGSSVSPPLPDDEGLFGIRRRVQRAGQRLRETGVRDPIAPTRPGNQLAAADNASIRSIRSGVLPAGFDAAEFSPYTQSEEAPLHIGMLWYLNVHASPPYRWQRCQALLYPHMLLLSWLAPGGGRGIVALDLLNCTSVQSAPSPTHPSARDDVGTFAARLQSSERDGQPLMDMLVPFHMLYADGVERLAAESLLERQKWVNRLWEAVNRPVAMPESSSITRSPTGSIRTILSIDSRSSNSSVGSRSTVFVPPLSSLPDISDVPSSHSSYRSGLSRHSSLVSSHHTGTVDDMVIQNQEYVYPGDRRVINPQRGPSLRRTGSMTDLDEEFRSALERARGARPGLGFPSQVLGGSPVTISSGSSLGKNIFVTPPPSIGRGSDKARSDITDEHFFSAGSSGTRSNVSSTYFSQSPASFTSSGGLQTTTGLRSDTITGLTSDTQAGPSTFSMTRGSLSDSGSYLGDSRGDSASLTAMSSTTLSRARQVRRRAGTGTRSSTLLSEGISDKENYLSGSGSYTPGSGTYTPGSGSYVAGSGSGSYTESGSYTPGSGSYTPGSGSYTPGSGSYTSASRSLESGSYTPSGGYTASGSYTPSQSYVGSGSYTPSGSHTPSSGSYTLENGSRTLGSHGSSSSSGIGRTPISSSETGYDICPSSDFTSLEPTPFTSDTETATPVAPASVVSDVASDILSEKYVTASQASTEYVSASQGSDEYLTAEVASSGESTLSFRSLSSIPSLSSYKTAKSISSYRTASEPGEPTEYVTADLCLSEPATEYITAELCPSEVEDIPSEKSTPRLSSLHLSSEPDEEVKSIHRVPSLVPTIRSLSSISDLMPEEIPLPISLYSSSATPTPVIPLSTLSPTPLQSTEESSDVQTPSSLRTLTVTAETRRLETEDSESLVSSLPLSTLPPTTFGSETSVLTPSSLAISSGSTTAGTLPPSTARVSPTTIASFTSSLSSSISDSVDLTTFTQSSSSLAPPPQRWDAESNASYESSMLEPSPSLLSIALPEGHDTSFETSILRASGSVSSIDRLSTIPQSPLTSASASVQSPLQSLTPVPRLPSSISSSSDIKTPTSLSSSVSTQSAPQSLQSPSPRLPPSSIYSDDAMTPTSLFLSVSAHSPLQSLTPVPRLSPSTTSATDMATPASLISFGSAHSPLRSLTPVPSLPLTVSSATDVRTPASLSFSLASSSSLGRTPSTFSSSSFVSQSSLSSYIFDSRSLLEEPGFDVDLESEPSTEPSLLTTPPGSARLPSLAPSSPPSTHLATPEGSVVVSFSTPHGAADSEKSSLKTTETESAVTERDIGRDIDRLAEELRRYDDARGLENQDIADNIRTLQDELRGLSDFLHRVPSPEAVQQTTQPQSVPVTTTPRPQMQPQIQPQTTLETPRGVQLVDRAAGGSSVVSSLRPGGPRDMDPGVSLSRATSSESYPPSPPLWHSSVESDADIEETLSSSTYTSSSPGSSSTPPLPPSSPSPSSSVTETETVRPIASPPDVLGPLSAIREQLNALQEGQVLTNELMGTLRDRPVPVPEDHTAELTDRLHRIEELLRDLLGQEHPRAPQVVIERAPTEPSEVAESISGSTSSEGRLQAIDHLRDILRNISGGTEPHMPIPVAPTVGPSLSQQLDEILSAGSTLPPLQIQHPPPFVPFVFEPTDRSRLRSTSPISIETLPTRPYTEPPLPEPVYRDPRGPGRRRTVSRRLPPRPEGTIPQAPADFPPQEPIQYPVDEDAERILRDLRRQRDERHQEPITQPETFHHGRGPPPGPGHPPPISTQDIPPRSQTAPHDLASGDPRRGPSWYLPSRDQRHRPPPIIPPPSILQQGQPRPMAPQTQQVPQAQQVPQVPLPGQQQVPTYLPMPAGPTVVQMPPLFNSLLEILRENRLAQLATVDQQRELMRYMRGLNGWLERDVRDRQSELRGVIARVDQLRDDLRGMRSQVHLIGEPSDGTGSPDGPLGPQMPQPQFRPGPQMPTPHHFGGPQMPTPQHVGGPQMPQPQHVAGLPPGFQPYPMQIIPPVIPQERRTPTPPFPPVIPQMPQQQPGFIMVNQPGVPVIPMDGFRPPSRMHSVPPPQHMEQPPTPFIPPMTGSHSTGSPRRHPMMQMPMHHPMGPSVIHVPAEEESSSARSSSPRSSSRGRYRDSGRTRPSRSGTRRTGSSRRSHRRSRSSSRSSRSRTPPQQILVTPGPGMTPGMIPAVMHDPRLQHFPPVHVIPPSAPGSVLSPGGPRHPELQGQLPQQQPPSTIIIQQPGQQPMMGQTPMPMGQPMMTGPSGLPYAPPGAGPVIFQEESPLSSRSSSRSGRRRSHSRHRATPPIMAGHPAAPPIILADTRRSSSPGRPLEPYTQMPPPTTILPPQLYGTGPPGAIIIPARSRSPRSSSSRSSRGRRRRRRSDSYEPPMIIGGTPSVPAYPPYPQPTGTAPTQVLLPGGMVGQPPPVVFAGSHSRSRSRSPRQPAVPIIVPPIQQQPTHHDHRSSPRSSRRRGDSPRPAYPAYPAQVVIPSGYRDSPSPRGGERYPRDRGRRYSSYSPRRDSRGRRYYSPSRDDNYGRGYGRDRGRDYGDYGRGRRSPPRRGYSRGYTRSPTREDDPRGPRDRPRGRYREDRSPTREDDPRGPRDRPRGRYREDRSPTREDDPRGPRDRLQRRHPEDRSPERLSRPPTGIHGTFRSSRAPSTEYQEHRPGDAPHTPSRHEYQERRPGDAPHTPSRRRSSQSPTRVPAPTSRGPEHVQADDDDHRAPPIRVTVPTSQRPPTVMTLEPEELHGVSRVPTRHRPSGADYRMRPSTYHPDEPEYDEGDSRRPPASVHRAPTSRRSSPSSSPPSRHTSPSRRPSPPSRPSTRPQESHPAATTEDDAGRPARTHETGDEPIHGILRPPRTEASTRADMFDAPEPFPPHSHATGDSYLPPPSVVRPGPLHTDADAPHVTPPDRRATATPFDLGPADDQRERLERLDEVALRLHDAAVAAQEAEDQREVEFRHQEEERQRLFLDNEERRNEDSRTRNDTIWRELDSRLAALPPPASAPAISAEDVEGEPLASDRASIASIRTAAQQAASQHASDVLETIRLEREDFAKEREAAAAERDRLIAEVTAERDRLLEDRESRIKALEDELDQVRNDLENEKQQRLTEEAETRERERQEFIERDEYVRNQLGDITNLVQDQGVACERKKELMEERWQDKLSRRQEKDDKWLDLSELVQKIHNDMENDRQRAAEEKEAAEARGLERMIQELQKQTAEQRELLELFSESWRADCAKHHEDTINAVRQTAQEQVPFNVQGYLDEFSKALASEVRMLLGEVGKLREERRALQHELGYLLCMKSKYGPGGEFDPEWRPPAGGPGGPGGPSPQEPPGPPPPGTQQPDLPPIAKPAWRSVPKKKDKKAKKAEKQQQQMAAQQPHDFPGMPGPSYAHMQDPRRQIQSWATWQPDPALHPTPPSVEPTLLVPDRGSPGLFGPRSESDTLSYQQPRR</sequence>
<feature type="compositionally biased region" description="Polar residues" evidence="2">
    <location>
        <begin position="300"/>
        <end position="309"/>
    </location>
</feature>
<proteinExistence type="predicted"/>
<feature type="region of interest" description="Disordered" evidence="2">
    <location>
        <begin position="2687"/>
        <end position="3360"/>
    </location>
</feature>
<feature type="compositionally biased region" description="Acidic residues" evidence="2">
    <location>
        <begin position="75"/>
        <end position="100"/>
    </location>
</feature>
<dbReference type="RefSeq" id="XP_001878731.1">
    <property type="nucleotide sequence ID" value="XM_001878696.1"/>
</dbReference>
<feature type="compositionally biased region" description="Low complexity" evidence="2">
    <location>
        <begin position="2869"/>
        <end position="2885"/>
    </location>
</feature>
<feature type="region of interest" description="Disordered" evidence="2">
    <location>
        <begin position="1281"/>
        <end position="1304"/>
    </location>
</feature>
<feature type="compositionally biased region" description="Polar residues" evidence="2">
    <location>
        <begin position="2195"/>
        <end position="2206"/>
    </location>
</feature>
<feature type="compositionally biased region" description="Basic residues" evidence="2">
    <location>
        <begin position="2718"/>
        <end position="2729"/>
    </location>
</feature>
<feature type="region of interest" description="Disordered" evidence="2">
    <location>
        <begin position="417"/>
        <end position="443"/>
    </location>
</feature>
<feature type="compositionally biased region" description="Polar residues" evidence="2">
    <location>
        <begin position="3082"/>
        <end position="3091"/>
    </location>
</feature>
<feature type="compositionally biased region" description="Low complexity" evidence="2">
    <location>
        <begin position="271"/>
        <end position="299"/>
    </location>
</feature>
<dbReference type="GeneID" id="6074457"/>
<feature type="compositionally biased region" description="Polar residues" evidence="2">
    <location>
        <begin position="1"/>
        <end position="46"/>
    </location>
</feature>
<feature type="compositionally biased region" description="Low complexity" evidence="2">
    <location>
        <begin position="2587"/>
        <end position="2612"/>
    </location>
</feature>
<feature type="compositionally biased region" description="Basic and acidic residues" evidence="2">
    <location>
        <begin position="147"/>
        <end position="164"/>
    </location>
</feature>
<keyword evidence="1" id="KW-0175">Coiled coil</keyword>
<feature type="compositionally biased region" description="Basic and acidic residues" evidence="2">
    <location>
        <begin position="2999"/>
        <end position="3072"/>
    </location>
</feature>
<feature type="coiled-coil region" evidence="1">
    <location>
        <begin position="3616"/>
        <end position="3662"/>
    </location>
</feature>
<feature type="coiled-coil region" evidence="1">
    <location>
        <begin position="3476"/>
        <end position="3558"/>
    </location>
</feature>
<feature type="compositionally biased region" description="Low complexity" evidence="2">
    <location>
        <begin position="2241"/>
        <end position="2264"/>
    </location>
</feature>
<dbReference type="SUPFAM" id="SSF50729">
    <property type="entry name" value="PH domain-like"/>
    <property type="match status" value="1"/>
</dbReference>
<dbReference type="EMBL" id="DS547097">
    <property type="protein sequence ID" value="EDR10281.1"/>
    <property type="molecule type" value="Genomic_DNA"/>
</dbReference>
<feature type="compositionally biased region" description="Basic residues" evidence="2">
    <location>
        <begin position="3788"/>
        <end position="3798"/>
    </location>
</feature>
<feature type="region of interest" description="Disordered" evidence="2">
    <location>
        <begin position="2076"/>
        <end position="2149"/>
    </location>
</feature>
<feature type="compositionally biased region" description="Low complexity" evidence="2">
    <location>
        <begin position="310"/>
        <end position="343"/>
    </location>
</feature>
<feature type="compositionally biased region" description="Low complexity" evidence="2">
    <location>
        <begin position="841"/>
        <end position="856"/>
    </location>
</feature>
<feature type="compositionally biased region" description="Basic and acidic residues" evidence="2">
    <location>
        <begin position="3290"/>
        <end position="3300"/>
    </location>
</feature>
<feature type="compositionally biased region" description="Low complexity" evidence="2">
    <location>
        <begin position="196"/>
        <end position="210"/>
    </location>
</feature>
<feature type="region of interest" description="Disordered" evidence="2">
    <location>
        <begin position="1775"/>
        <end position="1918"/>
    </location>
</feature>
<feature type="compositionally biased region" description="Low complexity" evidence="2">
    <location>
        <begin position="1659"/>
        <end position="1690"/>
    </location>
</feature>
<evidence type="ECO:0000256" key="1">
    <source>
        <dbReference type="SAM" id="Coils"/>
    </source>
</evidence>
<feature type="compositionally biased region" description="Polar residues" evidence="2">
    <location>
        <begin position="995"/>
        <end position="1006"/>
    </location>
</feature>
<feature type="region of interest" description="Disordered" evidence="2">
    <location>
        <begin position="2363"/>
        <end position="2399"/>
    </location>
</feature>
<feature type="region of interest" description="Disordered" evidence="2">
    <location>
        <begin position="1"/>
        <end position="257"/>
    </location>
</feature>
<feature type="compositionally biased region" description="Basic and acidic residues" evidence="2">
    <location>
        <begin position="3384"/>
        <end position="3418"/>
    </location>
</feature>
<organism evidence="5">
    <name type="scientific">Laccaria bicolor (strain S238N-H82 / ATCC MYA-4686)</name>
    <name type="common">Bicoloured deceiver</name>
    <name type="synonym">Laccaria laccata var. bicolor</name>
    <dbReference type="NCBI Taxonomy" id="486041"/>
    <lineage>
        <taxon>Eukaryota</taxon>
        <taxon>Fungi</taxon>
        <taxon>Dikarya</taxon>
        <taxon>Basidiomycota</taxon>
        <taxon>Agaricomycotina</taxon>
        <taxon>Agaricomycetes</taxon>
        <taxon>Agaricomycetidae</taxon>
        <taxon>Agaricales</taxon>
        <taxon>Agaricineae</taxon>
        <taxon>Hydnangiaceae</taxon>
        <taxon>Laccaria</taxon>
    </lineage>
</organism>
<feature type="region of interest" description="Disordered" evidence="2">
    <location>
        <begin position="2632"/>
        <end position="2659"/>
    </location>
</feature>
<feature type="region of interest" description="Disordered" evidence="2">
    <location>
        <begin position="1394"/>
        <end position="1419"/>
    </location>
</feature>
<feature type="region of interest" description="Disordered" evidence="2">
    <location>
        <begin position="3381"/>
        <end position="3418"/>
    </location>
</feature>
<feature type="compositionally biased region" description="Polar residues" evidence="2">
    <location>
        <begin position="3873"/>
        <end position="3882"/>
    </location>
</feature>
<feature type="compositionally biased region" description="Basic residues" evidence="2">
    <location>
        <begin position="2114"/>
        <end position="2125"/>
    </location>
</feature>
<feature type="region of interest" description="Disordered" evidence="2">
    <location>
        <begin position="271"/>
        <end position="343"/>
    </location>
</feature>
<dbReference type="OrthoDB" id="2507336at2759"/>
<feature type="compositionally biased region" description="Polar residues" evidence="2">
    <location>
        <begin position="1079"/>
        <end position="1094"/>
    </location>
</feature>
<feature type="region of interest" description="Disordered" evidence="2">
    <location>
        <begin position="1465"/>
        <end position="1526"/>
    </location>
</feature>
<feature type="compositionally biased region" description="Low complexity" evidence="2">
    <location>
        <begin position="128"/>
        <end position="142"/>
    </location>
</feature>
<feature type="compositionally biased region" description="Low complexity" evidence="2">
    <location>
        <begin position="1778"/>
        <end position="1806"/>
    </location>
</feature>
<feature type="compositionally biased region" description="Low complexity" evidence="2">
    <location>
        <begin position="937"/>
        <end position="994"/>
    </location>
</feature>
<evidence type="ECO:0000313" key="4">
    <source>
        <dbReference type="EMBL" id="EDR10281.1"/>
    </source>
</evidence>
<protein>
    <submittedName>
        <fullName evidence="4">Predicted protein</fullName>
    </submittedName>
</protein>
<dbReference type="InterPro" id="IPR001849">
    <property type="entry name" value="PH_domain"/>
</dbReference>
<gene>
    <name evidence="4" type="ORF">LACBIDRAFT_317014</name>
</gene>
<feature type="compositionally biased region" description="Polar residues" evidence="2">
    <location>
        <begin position="1465"/>
        <end position="1479"/>
    </location>
</feature>
<feature type="compositionally biased region" description="Polar residues" evidence="2">
    <location>
        <begin position="857"/>
        <end position="876"/>
    </location>
</feature>
<feature type="compositionally biased region" description="Low complexity" evidence="2">
    <location>
        <begin position="1024"/>
        <end position="1069"/>
    </location>
</feature>
<dbReference type="SMART" id="SM00233">
    <property type="entry name" value="PH"/>
    <property type="match status" value="1"/>
</dbReference>
<feature type="compositionally biased region" description="Pro residues" evidence="2">
    <location>
        <begin position="3756"/>
        <end position="3781"/>
    </location>
</feature>
<feature type="compositionally biased region" description="Low complexity" evidence="2">
    <location>
        <begin position="1872"/>
        <end position="1888"/>
    </location>
</feature>
<feature type="compositionally biased region" description="Pro residues" evidence="2">
    <location>
        <begin position="2489"/>
        <end position="2504"/>
    </location>
</feature>
<feature type="compositionally biased region" description="Polar residues" evidence="2">
    <location>
        <begin position="371"/>
        <end position="388"/>
    </location>
</feature>
<dbReference type="STRING" id="486041.B0D471"/>
<feature type="compositionally biased region" description="Pro residues" evidence="2">
    <location>
        <begin position="2183"/>
        <end position="2194"/>
    </location>
</feature>
<evidence type="ECO:0000313" key="5">
    <source>
        <dbReference type="Proteomes" id="UP000001194"/>
    </source>
</evidence>
<dbReference type="InParanoid" id="B0D471"/>
<evidence type="ECO:0000256" key="2">
    <source>
        <dbReference type="SAM" id="MobiDB-lite"/>
    </source>
</evidence>
<feature type="compositionally biased region" description="Pro residues" evidence="2">
    <location>
        <begin position="2379"/>
        <end position="2393"/>
    </location>
</feature>
<feature type="domain" description="PH" evidence="3">
    <location>
        <begin position="511"/>
        <end position="638"/>
    </location>
</feature>
<feature type="compositionally biased region" description="Low complexity" evidence="2">
    <location>
        <begin position="2789"/>
        <end position="2800"/>
    </location>
</feature>
<feature type="compositionally biased region" description="Low complexity" evidence="2">
    <location>
        <begin position="2834"/>
        <end position="2846"/>
    </location>
</feature>
<feature type="region of interest" description="Disordered" evidence="2">
    <location>
        <begin position="3740"/>
        <end position="3882"/>
    </location>
</feature>
<feature type="region of interest" description="Disordered" evidence="2">
    <location>
        <begin position="838"/>
        <end position="1006"/>
    </location>
</feature>
<feature type="region of interest" description="Disordered" evidence="2">
    <location>
        <begin position="1652"/>
        <end position="1723"/>
    </location>
</feature>
<dbReference type="Proteomes" id="UP000001194">
    <property type="component" value="Unassembled WGS sequence"/>
</dbReference>
<feature type="region of interest" description="Disordered" evidence="2">
    <location>
        <begin position="1022"/>
        <end position="1098"/>
    </location>
</feature>
<feature type="compositionally biased region" description="Low complexity" evidence="2">
    <location>
        <begin position="3226"/>
        <end position="3244"/>
    </location>
</feature>
<reference evidence="4 5" key="1">
    <citation type="journal article" date="2008" name="Nature">
        <title>The genome of Laccaria bicolor provides insights into mycorrhizal symbiosis.</title>
        <authorList>
            <person name="Martin F."/>
            <person name="Aerts A."/>
            <person name="Ahren D."/>
            <person name="Brun A."/>
            <person name="Danchin E.G.J."/>
            <person name="Duchaussoy F."/>
            <person name="Gibon J."/>
            <person name="Kohler A."/>
            <person name="Lindquist E."/>
            <person name="Pereda V."/>
            <person name="Salamov A."/>
            <person name="Shapiro H.J."/>
            <person name="Wuyts J."/>
            <person name="Blaudez D."/>
            <person name="Buee M."/>
            <person name="Brokstein P."/>
            <person name="Canbaeck B."/>
            <person name="Cohen D."/>
            <person name="Courty P.E."/>
            <person name="Coutinho P.M."/>
            <person name="Delaruelle C."/>
            <person name="Detter J.C."/>
            <person name="Deveau A."/>
            <person name="DiFazio S."/>
            <person name="Duplessis S."/>
            <person name="Fraissinet-Tachet L."/>
            <person name="Lucic E."/>
            <person name="Frey-Klett P."/>
            <person name="Fourrey C."/>
            <person name="Feussner I."/>
            <person name="Gay G."/>
            <person name="Grimwood J."/>
            <person name="Hoegger P.J."/>
            <person name="Jain P."/>
            <person name="Kilaru S."/>
            <person name="Labbe J."/>
            <person name="Lin Y.C."/>
            <person name="Legue V."/>
            <person name="Le Tacon F."/>
            <person name="Marmeisse R."/>
            <person name="Melayah D."/>
            <person name="Montanini B."/>
            <person name="Muratet M."/>
            <person name="Nehls U."/>
            <person name="Niculita-Hirzel H."/>
            <person name="Oudot-Le Secq M.P."/>
            <person name="Peter M."/>
            <person name="Quesneville H."/>
            <person name="Rajashekar B."/>
            <person name="Reich M."/>
            <person name="Rouhier N."/>
            <person name="Schmutz J."/>
            <person name="Yin T."/>
            <person name="Chalot M."/>
            <person name="Henrissat B."/>
            <person name="Kuees U."/>
            <person name="Lucas S."/>
            <person name="Van de Peer Y."/>
            <person name="Podila G.K."/>
            <person name="Polle A."/>
            <person name="Pukkila P.J."/>
            <person name="Richardson P.M."/>
            <person name="Rouze P."/>
            <person name="Sanders I.R."/>
            <person name="Stajich J.E."/>
            <person name="Tunlid A."/>
            <person name="Tuskan G."/>
            <person name="Grigoriev I.V."/>
        </authorList>
    </citation>
    <scope>NUCLEOTIDE SEQUENCE [LARGE SCALE GENOMIC DNA]</scope>
    <source>
        <strain evidence="5">S238N-H82 / ATCC MYA-4686</strain>
    </source>
</reference>
<feature type="region of interest" description="Disordered" evidence="2">
    <location>
        <begin position="371"/>
        <end position="403"/>
    </location>
</feature>
<name>B0D471_LACBS</name>
<feature type="region of interest" description="Disordered" evidence="2">
    <location>
        <begin position="2164"/>
        <end position="2264"/>
    </location>
</feature>
<feature type="region of interest" description="Disordered" evidence="2">
    <location>
        <begin position="1210"/>
        <end position="1233"/>
    </location>
</feature>
<feature type="compositionally biased region" description="Basic and acidic residues" evidence="2">
    <location>
        <begin position="3092"/>
        <end position="3116"/>
    </location>
</feature>